<evidence type="ECO:0000256" key="1">
    <source>
        <dbReference type="SAM" id="Phobius"/>
    </source>
</evidence>
<gene>
    <name evidence="3" type="ORF">SAMN05192553_103771</name>
</gene>
<feature type="transmembrane region" description="Helical" evidence="1">
    <location>
        <begin position="54"/>
        <end position="76"/>
    </location>
</feature>
<dbReference type="SMART" id="SM00014">
    <property type="entry name" value="acidPPc"/>
    <property type="match status" value="1"/>
</dbReference>
<keyword evidence="1" id="KW-0812">Transmembrane</keyword>
<feature type="transmembrane region" description="Helical" evidence="1">
    <location>
        <begin position="161"/>
        <end position="179"/>
    </location>
</feature>
<keyword evidence="4" id="KW-1185">Reference proteome</keyword>
<dbReference type="CDD" id="cd01610">
    <property type="entry name" value="PAP2_like"/>
    <property type="match status" value="1"/>
</dbReference>
<feature type="domain" description="Phosphatidic acid phosphatase type 2/haloperoxidase" evidence="2">
    <location>
        <begin position="83"/>
        <end position="200"/>
    </location>
</feature>
<accession>A0A1H6YJG4</accession>
<dbReference type="AlphaFoldDB" id="A0A1H6YJG4"/>
<dbReference type="EMBL" id="FNZH01000003">
    <property type="protein sequence ID" value="SEJ41463.1"/>
    <property type="molecule type" value="Genomic_DNA"/>
</dbReference>
<dbReference type="RefSeq" id="WP_092174722.1">
    <property type="nucleotide sequence ID" value="NZ_FNZH01000003.1"/>
</dbReference>
<name>A0A1H6YJG4_9BACT</name>
<evidence type="ECO:0000313" key="4">
    <source>
        <dbReference type="Proteomes" id="UP000199403"/>
    </source>
</evidence>
<reference evidence="4" key="1">
    <citation type="submission" date="2016-10" db="EMBL/GenBank/DDBJ databases">
        <authorList>
            <person name="Varghese N."/>
            <person name="Submissions S."/>
        </authorList>
    </citation>
    <scope>NUCLEOTIDE SEQUENCE [LARGE SCALE GENOMIC DNA]</scope>
    <source>
        <strain evidence="4">IBRC-M 10761</strain>
    </source>
</reference>
<keyword evidence="1" id="KW-0472">Membrane</keyword>
<feature type="transmembrane region" description="Helical" evidence="1">
    <location>
        <begin position="185"/>
        <end position="203"/>
    </location>
</feature>
<evidence type="ECO:0000313" key="3">
    <source>
        <dbReference type="EMBL" id="SEJ41463.1"/>
    </source>
</evidence>
<protein>
    <submittedName>
        <fullName evidence="3">Membrane-associated phospholipid phosphatase</fullName>
    </submittedName>
</protein>
<dbReference type="PANTHER" id="PTHR14969:SF13">
    <property type="entry name" value="AT30094P"/>
    <property type="match status" value="1"/>
</dbReference>
<dbReference type="Gene3D" id="1.20.144.10">
    <property type="entry name" value="Phosphatidic acid phosphatase type 2/haloperoxidase"/>
    <property type="match status" value="1"/>
</dbReference>
<keyword evidence="1" id="KW-1133">Transmembrane helix</keyword>
<evidence type="ECO:0000259" key="2">
    <source>
        <dbReference type="SMART" id="SM00014"/>
    </source>
</evidence>
<feature type="transmembrane region" description="Helical" evidence="1">
    <location>
        <begin position="129"/>
        <end position="152"/>
    </location>
</feature>
<feature type="transmembrane region" description="Helical" evidence="1">
    <location>
        <begin position="12"/>
        <end position="34"/>
    </location>
</feature>
<feature type="transmembrane region" description="Helical" evidence="1">
    <location>
        <begin position="83"/>
        <end position="100"/>
    </location>
</feature>
<dbReference type="PANTHER" id="PTHR14969">
    <property type="entry name" value="SPHINGOSINE-1-PHOSPHATE PHOSPHOHYDROLASE"/>
    <property type="match status" value="1"/>
</dbReference>
<proteinExistence type="predicted"/>
<sequence length="239" mass="27690">MNVIPWGKCRQSLPRVFFTGYVFLLVLLPVVLLGQEKGYWELWINRQHTDILDVFFKSFTNLGDGLVAVFLIGGFLWIRYADALFLTIGFLLHAFLVHFFKKVCFPGTLRPVAYFEGEPLHRIEGMRNALYHTFPSGHTASIFLFVTSWLLIRPAGKQWQIFWLAVAVLVGFSRVYLLQHFIWDVYAGSLLGIFSAYAGYLFLHSFPQRSWWEGRLELRIGRLRIPGEIKLRKSNASKP</sequence>
<dbReference type="SUPFAM" id="SSF48317">
    <property type="entry name" value="Acid phosphatase/Vanadium-dependent haloperoxidase"/>
    <property type="match status" value="1"/>
</dbReference>
<dbReference type="Proteomes" id="UP000199403">
    <property type="component" value="Unassembled WGS sequence"/>
</dbReference>
<dbReference type="OrthoDB" id="9773582at2"/>
<dbReference type="Pfam" id="PF01569">
    <property type="entry name" value="PAP2"/>
    <property type="match status" value="1"/>
</dbReference>
<organism evidence="3 4">
    <name type="scientific">Cyclobacterium xiamenense</name>
    <dbReference type="NCBI Taxonomy" id="1297121"/>
    <lineage>
        <taxon>Bacteria</taxon>
        <taxon>Pseudomonadati</taxon>
        <taxon>Bacteroidota</taxon>
        <taxon>Cytophagia</taxon>
        <taxon>Cytophagales</taxon>
        <taxon>Cyclobacteriaceae</taxon>
        <taxon>Cyclobacterium</taxon>
    </lineage>
</organism>
<dbReference type="InterPro" id="IPR000326">
    <property type="entry name" value="PAP2/HPO"/>
</dbReference>
<dbReference type="InterPro" id="IPR036938">
    <property type="entry name" value="PAP2/HPO_sf"/>
</dbReference>
<dbReference type="STRING" id="1416801.SAMN05192553_103771"/>